<organism evidence="1">
    <name type="scientific">Solanum chacoense</name>
    <name type="common">Chaco potato</name>
    <dbReference type="NCBI Taxonomy" id="4108"/>
    <lineage>
        <taxon>Eukaryota</taxon>
        <taxon>Viridiplantae</taxon>
        <taxon>Streptophyta</taxon>
        <taxon>Embryophyta</taxon>
        <taxon>Tracheophyta</taxon>
        <taxon>Spermatophyta</taxon>
        <taxon>Magnoliopsida</taxon>
        <taxon>eudicotyledons</taxon>
        <taxon>Gunneridae</taxon>
        <taxon>Pentapetalae</taxon>
        <taxon>asterids</taxon>
        <taxon>lamiids</taxon>
        <taxon>Solanales</taxon>
        <taxon>Solanaceae</taxon>
        <taxon>Solanoideae</taxon>
        <taxon>Solaneae</taxon>
        <taxon>Solanum</taxon>
    </lineage>
</organism>
<sequence>MQKSKKTFFLMKRGISLESIKQMQNCIIDKRAHTEHKQKLFGPFTIFKLVLDSRQSQEIV</sequence>
<dbReference type="AlphaFoldDB" id="A0A0V0HVS2"/>
<dbReference type="EMBL" id="GEDG01014343">
    <property type="protein sequence ID" value="JAP24476.1"/>
    <property type="molecule type" value="Transcribed_RNA"/>
</dbReference>
<evidence type="ECO:0000313" key="1">
    <source>
        <dbReference type="EMBL" id="JAP24476.1"/>
    </source>
</evidence>
<proteinExistence type="predicted"/>
<protein>
    <submittedName>
        <fullName evidence="1">Putative ovule protein</fullName>
    </submittedName>
</protein>
<accession>A0A0V0HVS2</accession>
<name>A0A0V0HVS2_SOLCH</name>
<reference evidence="1" key="1">
    <citation type="submission" date="2015-12" db="EMBL/GenBank/DDBJ databases">
        <title>Gene expression during late stages of embryo sac development: a critical building block for successful pollen-pistil interactions.</title>
        <authorList>
            <person name="Liu Y."/>
            <person name="Joly V."/>
            <person name="Sabar M."/>
            <person name="Matton D.P."/>
        </authorList>
    </citation>
    <scope>NUCLEOTIDE SEQUENCE</scope>
</reference>